<dbReference type="Pfam" id="PF00067">
    <property type="entry name" value="p450"/>
    <property type="match status" value="1"/>
</dbReference>
<evidence type="ECO:0000313" key="9">
    <source>
        <dbReference type="EMBL" id="KAK6188140.1"/>
    </source>
</evidence>
<dbReference type="PROSITE" id="PS00086">
    <property type="entry name" value="CYTOCHROME_P450"/>
    <property type="match status" value="1"/>
</dbReference>
<comment type="similarity">
    <text evidence="1 8">Belongs to the cytochrome P450 family.</text>
</comment>
<dbReference type="GO" id="GO:0004497">
    <property type="term" value="F:monooxygenase activity"/>
    <property type="evidence" value="ECO:0007669"/>
    <property type="project" value="UniProtKB-KW"/>
</dbReference>
<comment type="caution">
    <text evidence="9">The sequence shown here is derived from an EMBL/GenBank/DDBJ whole genome shotgun (WGS) entry which is preliminary data.</text>
</comment>
<keyword evidence="5 7" id="KW-0408">Iron</keyword>
<reference evidence="9 10" key="1">
    <citation type="submission" date="2024-01" db="EMBL/GenBank/DDBJ databases">
        <title>The genome of the rayed Mediterranean limpet Patella caerulea (Linnaeus, 1758).</title>
        <authorList>
            <person name="Anh-Thu Weber A."/>
            <person name="Halstead-Nussloch G."/>
        </authorList>
    </citation>
    <scope>NUCLEOTIDE SEQUENCE [LARGE SCALE GENOMIC DNA]</scope>
    <source>
        <strain evidence="9">AATW-2023a</strain>
        <tissue evidence="9">Whole specimen</tissue>
    </source>
</reference>
<proteinExistence type="inferred from homology"/>
<evidence type="ECO:0000256" key="4">
    <source>
        <dbReference type="ARBA" id="ARBA00023002"/>
    </source>
</evidence>
<keyword evidence="6 8" id="KW-0503">Monooxygenase</keyword>
<dbReference type="PANTHER" id="PTHR24289">
    <property type="entry name" value="STEROID 17-ALPHA-HYDROXYLASE/17,20 LYASE"/>
    <property type="match status" value="1"/>
</dbReference>
<protein>
    <recommendedName>
        <fullName evidence="11">Cytochrome P450</fullName>
    </recommendedName>
</protein>
<evidence type="ECO:0000256" key="7">
    <source>
        <dbReference type="PIRSR" id="PIRSR602401-1"/>
    </source>
</evidence>
<organism evidence="9 10">
    <name type="scientific">Patella caerulea</name>
    <name type="common">Rayed Mediterranean limpet</name>
    <dbReference type="NCBI Taxonomy" id="87958"/>
    <lineage>
        <taxon>Eukaryota</taxon>
        <taxon>Metazoa</taxon>
        <taxon>Spiralia</taxon>
        <taxon>Lophotrochozoa</taxon>
        <taxon>Mollusca</taxon>
        <taxon>Gastropoda</taxon>
        <taxon>Patellogastropoda</taxon>
        <taxon>Patelloidea</taxon>
        <taxon>Patellidae</taxon>
        <taxon>Patella</taxon>
    </lineage>
</organism>
<keyword evidence="3 7" id="KW-0479">Metal-binding</keyword>
<dbReference type="InterPro" id="IPR036396">
    <property type="entry name" value="Cyt_P450_sf"/>
</dbReference>
<dbReference type="Gene3D" id="1.10.630.10">
    <property type="entry name" value="Cytochrome P450"/>
    <property type="match status" value="1"/>
</dbReference>
<evidence type="ECO:0008006" key="11">
    <source>
        <dbReference type="Google" id="ProtNLM"/>
    </source>
</evidence>
<dbReference type="EMBL" id="JAZGQO010000003">
    <property type="protein sequence ID" value="KAK6188140.1"/>
    <property type="molecule type" value="Genomic_DNA"/>
</dbReference>
<dbReference type="PANTHER" id="PTHR24289:SF1">
    <property type="entry name" value="STEROID 17-ALPHA-HYDROXYLASE_17,20 LYASE"/>
    <property type="match status" value="1"/>
</dbReference>
<evidence type="ECO:0000256" key="1">
    <source>
        <dbReference type="ARBA" id="ARBA00010617"/>
    </source>
</evidence>
<evidence type="ECO:0000256" key="8">
    <source>
        <dbReference type="RuleBase" id="RU000461"/>
    </source>
</evidence>
<dbReference type="SUPFAM" id="SSF48264">
    <property type="entry name" value="Cytochrome P450"/>
    <property type="match status" value="1"/>
</dbReference>
<gene>
    <name evidence="9" type="ORF">SNE40_004389</name>
</gene>
<dbReference type="InterPro" id="IPR002401">
    <property type="entry name" value="Cyt_P450_E_grp-I"/>
</dbReference>
<dbReference type="Proteomes" id="UP001347796">
    <property type="component" value="Unassembled WGS sequence"/>
</dbReference>
<evidence type="ECO:0000256" key="6">
    <source>
        <dbReference type="ARBA" id="ARBA00023033"/>
    </source>
</evidence>
<dbReference type="GO" id="GO:0005506">
    <property type="term" value="F:iron ion binding"/>
    <property type="evidence" value="ECO:0007669"/>
    <property type="project" value="InterPro"/>
</dbReference>
<name>A0AAN8PY10_PATCE</name>
<dbReference type="GO" id="GO:0016705">
    <property type="term" value="F:oxidoreductase activity, acting on paired donors, with incorporation or reduction of molecular oxygen"/>
    <property type="evidence" value="ECO:0007669"/>
    <property type="project" value="InterPro"/>
</dbReference>
<evidence type="ECO:0000313" key="10">
    <source>
        <dbReference type="Proteomes" id="UP001347796"/>
    </source>
</evidence>
<dbReference type="PRINTS" id="PR00385">
    <property type="entry name" value="P450"/>
</dbReference>
<feature type="binding site" description="axial binding residue" evidence="7">
    <location>
        <position position="441"/>
    </location>
    <ligand>
        <name>heme</name>
        <dbReference type="ChEBI" id="CHEBI:30413"/>
    </ligand>
    <ligandPart>
        <name>Fe</name>
        <dbReference type="ChEBI" id="CHEBI:18248"/>
    </ligandPart>
</feature>
<dbReference type="InterPro" id="IPR017972">
    <property type="entry name" value="Cyt_P450_CS"/>
</dbReference>
<evidence type="ECO:0000256" key="5">
    <source>
        <dbReference type="ARBA" id="ARBA00023004"/>
    </source>
</evidence>
<dbReference type="GO" id="GO:0020037">
    <property type="term" value="F:heme binding"/>
    <property type="evidence" value="ECO:0007669"/>
    <property type="project" value="InterPro"/>
</dbReference>
<comment type="cofactor">
    <cofactor evidence="7">
        <name>heme</name>
        <dbReference type="ChEBI" id="CHEBI:30413"/>
    </cofactor>
</comment>
<accession>A0AAN8PY10</accession>
<dbReference type="PRINTS" id="PR00463">
    <property type="entry name" value="EP450I"/>
</dbReference>
<dbReference type="InterPro" id="IPR001128">
    <property type="entry name" value="Cyt_P450"/>
</dbReference>
<sequence>MGLILISSVVLLVTFLIIKWFKDQQKTPLPPGPGLLECLKITWHMMRKNDTHLIGEELSRRYGDIFIIRILSVNTVFLNSSRIMRKVFSTSQYRDVTNDRPPTFFSEYIFYGGKDLTLRNNDDLLVKIRHIIHRSMKMYGDGVKVFEDMVNSEIELMKNTLQSADNEPTFDLDSALTVSIIRILHIFLTNETPDNAAEICSVIKEYDHFANVLFNFSNNMVLTLFPWLRCVPGPFRDMYKKMKNVQNRLHDLYLNDRIKKRLGSHGKGVLAHILAEFEVDDQLNEFYVKSVLGNLVVAGYLTTKGALSGFFLLMLYYPEVQRRIQEEIDENIGKERIPSLDDRPVMHYTNACILECLRFIGHVPFAVPHRNKIEVEIEGLRIPANSTLIPNMWTMTHSDKAWDRHDEFLPERFLGDDGKLLPVDHPLRSRLIPFGTGRRVCVGESFAKSRIFLFVTLLLQKFNFSPDKNKLAPLHSSLWKPEAVLHPDFLKCAVRIR</sequence>
<evidence type="ECO:0000256" key="3">
    <source>
        <dbReference type="ARBA" id="ARBA00022723"/>
    </source>
</evidence>
<dbReference type="AlphaFoldDB" id="A0AAN8PY10"/>
<keyword evidence="2 7" id="KW-0349">Heme</keyword>
<keyword evidence="10" id="KW-1185">Reference proteome</keyword>
<keyword evidence="4 8" id="KW-0560">Oxidoreductase</keyword>
<evidence type="ECO:0000256" key="2">
    <source>
        <dbReference type="ARBA" id="ARBA00022617"/>
    </source>
</evidence>